<reference evidence="5 6" key="1">
    <citation type="submission" date="2019-02" db="EMBL/GenBank/DDBJ databases">
        <title>Genome sequencing of the rare red list fungi Antrodiella citrinella (Flaviporus citrinellus).</title>
        <authorList>
            <person name="Buettner E."/>
            <person name="Kellner H."/>
        </authorList>
    </citation>
    <scope>NUCLEOTIDE SEQUENCE [LARGE SCALE GENOMIC DNA]</scope>
    <source>
        <strain evidence="5 6">DSM 108506</strain>
    </source>
</reference>
<keyword evidence="3 4" id="KW-0378">Hydrolase</keyword>
<dbReference type="EMBL" id="SGPM01000010">
    <property type="protein sequence ID" value="THH33101.1"/>
    <property type="molecule type" value="Genomic_DNA"/>
</dbReference>
<dbReference type="Proteomes" id="UP000308730">
    <property type="component" value="Unassembled WGS sequence"/>
</dbReference>
<dbReference type="Gene3D" id="2.80.10.50">
    <property type="match status" value="1"/>
</dbReference>
<protein>
    <recommendedName>
        <fullName evidence="7">Agmatinase</fullName>
    </recommendedName>
</protein>
<dbReference type="PRINTS" id="PR00116">
    <property type="entry name" value="ARGINASE"/>
</dbReference>
<dbReference type="AlphaFoldDB" id="A0A4S4N5G8"/>
<evidence type="ECO:0000256" key="4">
    <source>
        <dbReference type="RuleBase" id="RU003684"/>
    </source>
</evidence>
<evidence type="ECO:0000256" key="1">
    <source>
        <dbReference type="ARBA" id="ARBA00009227"/>
    </source>
</evidence>
<dbReference type="GO" id="GO:0033389">
    <property type="term" value="P:putrescine biosynthetic process from arginine, via agmatine"/>
    <property type="evidence" value="ECO:0007669"/>
    <property type="project" value="TreeGrafter"/>
</dbReference>
<dbReference type="FunFam" id="3.40.800.10:FF:000014">
    <property type="entry name" value="Arginase family protein"/>
    <property type="match status" value="1"/>
</dbReference>
<dbReference type="InterPro" id="IPR035992">
    <property type="entry name" value="Ricin_B-like_lectins"/>
</dbReference>
<dbReference type="GO" id="GO:0008783">
    <property type="term" value="F:agmatinase activity"/>
    <property type="evidence" value="ECO:0007669"/>
    <property type="project" value="TreeGrafter"/>
</dbReference>
<keyword evidence="6" id="KW-1185">Reference proteome</keyword>
<sequence length="651" mass="71298">MQIRPDITSSTQVSPMEADLKTYGFPPGYFIIRNVASDRLLDVDSDMVEDGTRIILWPENETSLVEDMRKPEANNQVFFIDTSGALCSRSSGHAIDIENDALALRHRRPVSHPFPNAYSHALPRFSYDSTTGRINVTFAADPTYPSSGDMDAALSTWKDKSYVLTEIPMRKPRTIIDNASELLSSAISMPLTLFGSHRASNATPEAVFSAGDIDLREDEILETERSEEGEVDDSQESIRLVRVLGLTKEEEKALGQPNMHLPSATRLVCYTTFFSLALAHSEDQTPLSDASNNEWVQKYGGQIDQMFSGPLSFSHLPYAKCLEDDSQTFDIALLGMPFDTGVSYRPGARFGPYGIRSGSRRQRETRGYTLSWGMNPYAQGSNVIDCGDVPISPFDNALAVDQMEVAYSTLLARPAINTSPSGLATFAKDGKQHPRIVTLGGDHTIVLPILRSLNKVYGPVSVIHFDAHLDTWGPYPGRNTEQSRITHGTFFRVAGEEGLMTKTNIHAGIRCKLAGIEDVHEDQTFGFELVTTDDIDDLGVATIIKRIRERVGTSPVYLSLDIDVIDPGLAPATGTPEAGGWTTRELKRILRGLAGLNFVGADVVEVAPAYDHAEVTGVAAADLVHDLLSMFLAKEGGQDPRTHTSSTKVEL</sequence>
<dbReference type="CDD" id="cd00161">
    <property type="entry name" value="beta-trefoil_Ricin-like"/>
    <property type="match status" value="1"/>
</dbReference>
<proteinExistence type="inferred from homology"/>
<evidence type="ECO:0008006" key="7">
    <source>
        <dbReference type="Google" id="ProtNLM"/>
    </source>
</evidence>
<dbReference type="InterPro" id="IPR020855">
    <property type="entry name" value="Ureohydrolase_Mn_BS"/>
</dbReference>
<organism evidence="5 6">
    <name type="scientific">Antrodiella citrinella</name>
    <dbReference type="NCBI Taxonomy" id="2447956"/>
    <lineage>
        <taxon>Eukaryota</taxon>
        <taxon>Fungi</taxon>
        <taxon>Dikarya</taxon>
        <taxon>Basidiomycota</taxon>
        <taxon>Agaricomycotina</taxon>
        <taxon>Agaricomycetes</taxon>
        <taxon>Polyporales</taxon>
        <taxon>Steccherinaceae</taxon>
        <taxon>Antrodiella</taxon>
    </lineage>
</organism>
<dbReference type="GO" id="GO:0046872">
    <property type="term" value="F:metal ion binding"/>
    <property type="evidence" value="ECO:0007669"/>
    <property type="project" value="UniProtKB-KW"/>
</dbReference>
<evidence type="ECO:0000313" key="6">
    <source>
        <dbReference type="Proteomes" id="UP000308730"/>
    </source>
</evidence>
<dbReference type="InterPro" id="IPR023696">
    <property type="entry name" value="Ureohydrolase_dom_sf"/>
</dbReference>
<keyword evidence="2" id="KW-0479">Metal-binding</keyword>
<dbReference type="PROSITE" id="PS01053">
    <property type="entry name" value="ARGINASE_1"/>
    <property type="match status" value="1"/>
</dbReference>
<comment type="similarity">
    <text evidence="1">Belongs to the arginase family. Agmatinase subfamily.</text>
</comment>
<dbReference type="PANTHER" id="PTHR11358">
    <property type="entry name" value="ARGINASE/AGMATINASE"/>
    <property type="match status" value="1"/>
</dbReference>
<evidence type="ECO:0000313" key="5">
    <source>
        <dbReference type="EMBL" id="THH33101.1"/>
    </source>
</evidence>
<dbReference type="OrthoDB" id="288726at2759"/>
<dbReference type="PROSITE" id="PS51409">
    <property type="entry name" value="ARGINASE_2"/>
    <property type="match status" value="1"/>
</dbReference>
<comment type="caution">
    <text evidence="5">The sequence shown here is derived from an EMBL/GenBank/DDBJ whole genome shotgun (WGS) entry which is preliminary data.</text>
</comment>
<evidence type="ECO:0000256" key="2">
    <source>
        <dbReference type="ARBA" id="ARBA00022723"/>
    </source>
</evidence>
<accession>A0A4S4N5G8</accession>
<evidence type="ECO:0000256" key="3">
    <source>
        <dbReference type="ARBA" id="ARBA00022801"/>
    </source>
</evidence>
<dbReference type="Gene3D" id="3.40.800.10">
    <property type="entry name" value="Ureohydrolase domain"/>
    <property type="match status" value="1"/>
</dbReference>
<dbReference type="SUPFAM" id="SSF50370">
    <property type="entry name" value="Ricin B-like lectins"/>
    <property type="match status" value="1"/>
</dbReference>
<dbReference type="InterPro" id="IPR006035">
    <property type="entry name" value="Ureohydrolase"/>
</dbReference>
<dbReference type="SUPFAM" id="SSF52768">
    <property type="entry name" value="Arginase/deacetylase"/>
    <property type="match status" value="1"/>
</dbReference>
<dbReference type="CDD" id="cd11592">
    <property type="entry name" value="Agmatinase_PAH"/>
    <property type="match status" value="1"/>
</dbReference>
<dbReference type="PANTHER" id="PTHR11358:SF26">
    <property type="entry name" value="GUANIDINO ACID HYDROLASE, MITOCHONDRIAL"/>
    <property type="match status" value="1"/>
</dbReference>
<name>A0A4S4N5G8_9APHY</name>
<gene>
    <name evidence="5" type="ORF">EUX98_g1081</name>
</gene>
<dbReference type="Pfam" id="PF00491">
    <property type="entry name" value="Arginase"/>
    <property type="match status" value="1"/>
</dbReference>